<evidence type="ECO:0000313" key="4">
    <source>
        <dbReference type="Proteomes" id="UP000285295"/>
    </source>
</evidence>
<dbReference type="AlphaFoldDB" id="A0A443K2D0"/>
<name>A0A443K2D0_9RHOB</name>
<dbReference type="EMBL" id="SAUX01000026">
    <property type="protein sequence ID" value="RWR26920.1"/>
    <property type="molecule type" value="Genomic_DNA"/>
</dbReference>
<dbReference type="OrthoDB" id="311718at2"/>
<evidence type="ECO:0000259" key="2">
    <source>
        <dbReference type="Pfam" id="PF01266"/>
    </source>
</evidence>
<evidence type="ECO:0000256" key="1">
    <source>
        <dbReference type="ARBA" id="ARBA00023002"/>
    </source>
</evidence>
<organism evidence="3 4">
    <name type="scientific">Paenirhodobacter populi</name>
    <dbReference type="NCBI Taxonomy" id="2306993"/>
    <lineage>
        <taxon>Bacteria</taxon>
        <taxon>Pseudomonadati</taxon>
        <taxon>Pseudomonadota</taxon>
        <taxon>Alphaproteobacteria</taxon>
        <taxon>Rhodobacterales</taxon>
        <taxon>Rhodobacter group</taxon>
        <taxon>Paenirhodobacter</taxon>
    </lineage>
</organism>
<dbReference type="Gene3D" id="3.30.9.10">
    <property type="entry name" value="D-Amino Acid Oxidase, subunit A, domain 2"/>
    <property type="match status" value="1"/>
</dbReference>
<dbReference type="PANTHER" id="PTHR13847:SF281">
    <property type="entry name" value="FAD DEPENDENT OXIDOREDUCTASE DOMAIN-CONTAINING PROTEIN"/>
    <property type="match status" value="1"/>
</dbReference>
<dbReference type="InterPro" id="IPR036188">
    <property type="entry name" value="FAD/NAD-bd_sf"/>
</dbReference>
<sequence>MPRPGSFRAVRLPRLAGPAAWDSILGPRPAAPPLEGTRRADFVVIGGGFAGLSAARRLLQLAPEAKIAVLDAGQIGQGSAGRNSGFMIDLPHELTSEDYAGADTGSDRTLIALNRQAIAFAAEAVQEYAIPASYFRRDGKVNGAASRHADAQNTAYAKHLALIQERYEVLDAKAMRDLTGSAYYRSGLYTPGTVMIQPAGYIRSLLVGLSRRAAIHENTPVTDLVRCDHGWQVVTPQGRIDAGTVILANNGHLESFGFARRRLMHIFLFACMTEELSPEALRRTGGADCWGITPSDPMGTTMRRISTAQGGNRIITRTMAKFLPHMVTSGCQMRRAMTMMRAKFDARYPQLADVRMEFGWSGHLCLTQNNSSVAGRLDEDLFAACVCNGLGTTRSTLTGIAAAEAALGHDSAITRFFAAQHLPARLPPAPLAQLGANLFIRWKEWRARKE</sequence>
<dbReference type="PANTHER" id="PTHR13847">
    <property type="entry name" value="SARCOSINE DEHYDROGENASE-RELATED"/>
    <property type="match status" value="1"/>
</dbReference>
<comment type="caution">
    <text evidence="3">The sequence shown here is derived from an EMBL/GenBank/DDBJ whole genome shotgun (WGS) entry which is preliminary data.</text>
</comment>
<dbReference type="GO" id="GO:0005737">
    <property type="term" value="C:cytoplasm"/>
    <property type="evidence" value="ECO:0007669"/>
    <property type="project" value="TreeGrafter"/>
</dbReference>
<dbReference type="SUPFAM" id="SSF51905">
    <property type="entry name" value="FAD/NAD(P)-binding domain"/>
    <property type="match status" value="1"/>
</dbReference>
<protein>
    <submittedName>
        <fullName evidence="3">FAD-binding oxidoreductase</fullName>
    </submittedName>
</protein>
<dbReference type="GO" id="GO:0016491">
    <property type="term" value="F:oxidoreductase activity"/>
    <property type="evidence" value="ECO:0007669"/>
    <property type="project" value="UniProtKB-KW"/>
</dbReference>
<reference evidence="3 4" key="1">
    <citation type="submission" date="2019-01" db="EMBL/GenBank/DDBJ databases">
        <title>Sinorhodobacter populi sp. nov. isolated from the symptomatic bark tissue of Populus euramericana canker.</title>
        <authorList>
            <person name="Xu G."/>
        </authorList>
    </citation>
    <scope>NUCLEOTIDE SEQUENCE [LARGE SCALE GENOMIC DNA]</scope>
    <source>
        <strain evidence="3 4">D19-10-3-21</strain>
    </source>
</reference>
<dbReference type="Proteomes" id="UP000285295">
    <property type="component" value="Unassembled WGS sequence"/>
</dbReference>
<dbReference type="Gene3D" id="3.50.50.60">
    <property type="entry name" value="FAD/NAD(P)-binding domain"/>
    <property type="match status" value="1"/>
</dbReference>
<reference evidence="3 4" key="2">
    <citation type="submission" date="2019-01" db="EMBL/GenBank/DDBJ databases">
        <authorList>
            <person name="Li Y."/>
        </authorList>
    </citation>
    <scope>NUCLEOTIDE SEQUENCE [LARGE SCALE GENOMIC DNA]</scope>
    <source>
        <strain evidence="3 4">D19-10-3-21</strain>
    </source>
</reference>
<proteinExistence type="predicted"/>
<dbReference type="RefSeq" id="WP_128238437.1">
    <property type="nucleotide sequence ID" value="NZ_SAUX01000026.1"/>
</dbReference>
<gene>
    <name evidence="3" type="ORF">D2T31_18245</name>
</gene>
<accession>A0A443K2D0</accession>
<keyword evidence="1" id="KW-0560">Oxidoreductase</keyword>
<dbReference type="InterPro" id="IPR006076">
    <property type="entry name" value="FAD-dep_OxRdtase"/>
</dbReference>
<dbReference type="Pfam" id="PF01266">
    <property type="entry name" value="DAO"/>
    <property type="match status" value="1"/>
</dbReference>
<feature type="domain" description="FAD dependent oxidoreductase" evidence="2">
    <location>
        <begin position="41"/>
        <end position="404"/>
    </location>
</feature>
<evidence type="ECO:0000313" key="3">
    <source>
        <dbReference type="EMBL" id="RWR26920.1"/>
    </source>
</evidence>